<dbReference type="AlphaFoldDB" id="A0A0F9IX94"/>
<dbReference type="GO" id="GO:0008170">
    <property type="term" value="F:N-methyltransferase activity"/>
    <property type="evidence" value="ECO:0007669"/>
    <property type="project" value="InterPro"/>
</dbReference>
<dbReference type="SUPFAM" id="SSF53335">
    <property type="entry name" value="S-adenosyl-L-methionine-dependent methyltransferases"/>
    <property type="match status" value="1"/>
</dbReference>
<keyword evidence="2" id="KW-0808">Transferase</keyword>
<accession>A0A0F9IX94</accession>
<dbReference type="PRINTS" id="PR00508">
    <property type="entry name" value="S21N4MTFRASE"/>
</dbReference>
<gene>
    <name evidence="4" type="ORF">LCGC14_1527190</name>
</gene>
<protein>
    <recommendedName>
        <fullName evidence="3">DNA methylase N-4/N-6 domain-containing protein</fullName>
    </recommendedName>
</protein>
<sequence>DVIWSRLNPMPDGAKDRPTRAHEYIFQLSKSSKYFYDYFAVLEESVSKRSKGNTRFGAKNQKGTFRQDQKRIFVDYGTRNPRSVWTVPVANDGKGHFAVYPDNLISKCVKSSVSSMGCCPKCGSPLKRKLEKVKRLLEKNKQLKETEDNSIFYDTDIRIEVKEYVWDLVERGWDRTCKCIVDDLLVPCLVLDPFNGTGTTGRVAFANKANYVGIDINKEYIEMTREIFQQDIFVDEYEFLDQK</sequence>
<dbReference type="GO" id="GO:0003677">
    <property type="term" value="F:DNA binding"/>
    <property type="evidence" value="ECO:0007669"/>
    <property type="project" value="InterPro"/>
</dbReference>
<evidence type="ECO:0000313" key="4">
    <source>
        <dbReference type="EMBL" id="KKM61883.1"/>
    </source>
</evidence>
<dbReference type="Gene3D" id="3.40.50.150">
    <property type="entry name" value="Vaccinia Virus protein VP39"/>
    <property type="match status" value="2"/>
</dbReference>
<comment type="caution">
    <text evidence="4">The sequence shown here is derived from an EMBL/GenBank/DDBJ whole genome shotgun (WGS) entry which is preliminary data.</text>
</comment>
<feature type="domain" description="DNA methylase N-4/N-6" evidence="3">
    <location>
        <begin position="189"/>
        <end position="225"/>
    </location>
</feature>
<keyword evidence="1" id="KW-0489">Methyltransferase</keyword>
<name>A0A0F9IX94_9ZZZZ</name>
<dbReference type="InterPro" id="IPR029063">
    <property type="entry name" value="SAM-dependent_MTases_sf"/>
</dbReference>
<dbReference type="Pfam" id="PF01555">
    <property type="entry name" value="N6_N4_Mtase"/>
    <property type="match status" value="2"/>
</dbReference>
<evidence type="ECO:0000259" key="3">
    <source>
        <dbReference type="Pfam" id="PF01555"/>
    </source>
</evidence>
<evidence type="ECO:0000256" key="2">
    <source>
        <dbReference type="ARBA" id="ARBA00022679"/>
    </source>
</evidence>
<dbReference type="EMBL" id="LAZR01011403">
    <property type="protein sequence ID" value="KKM61883.1"/>
    <property type="molecule type" value="Genomic_DNA"/>
</dbReference>
<proteinExistence type="predicted"/>
<feature type="non-terminal residue" evidence="4">
    <location>
        <position position="1"/>
    </location>
</feature>
<feature type="domain" description="DNA methylase N-4/N-6" evidence="3">
    <location>
        <begin position="2"/>
        <end position="113"/>
    </location>
</feature>
<evidence type="ECO:0000256" key="1">
    <source>
        <dbReference type="ARBA" id="ARBA00022603"/>
    </source>
</evidence>
<dbReference type="InterPro" id="IPR002941">
    <property type="entry name" value="DNA_methylase_N4/N6"/>
</dbReference>
<reference evidence="4" key="1">
    <citation type="journal article" date="2015" name="Nature">
        <title>Complex archaea that bridge the gap between prokaryotes and eukaryotes.</title>
        <authorList>
            <person name="Spang A."/>
            <person name="Saw J.H."/>
            <person name="Jorgensen S.L."/>
            <person name="Zaremba-Niedzwiedzka K."/>
            <person name="Martijn J."/>
            <person name="Lind A.E."/>
            <person name="van Eijk R."/>
            <person name="Schleper C."/>
            <person name="Guy L."/>
            <person name="Ettema T.J."/>
        </authorList>
    </citation>
    <scope>NUCLEOTIDE SEQUENCE</scope>
</reference>
<dbReference type="GO" id="GO:0032259">
    <property type="term" value="P:methylation"/>
    <property type="evidence" value="ECO:0007669"/>
    <property type="project" value="UniProtKB-KW"/>
</dbReference>
<dbReference type="InterPro" id="IPR001091">
    <property type="entry name" value="RM_Methyltransferase"/>
</dbReference>
<organism evidence="4">
    <name type="scientific">marine sediment metagenome</name>
    <dbReference type="NCBI Taxonomy" id="412755"/>
    <lineage>
        <taxon>unclassified sequences</taxon>
        <taxon>metagenomes</taxon>
        <taxon>ecological metagenomes</taxon>
    </lineage>
</organism>